<proteinExistence type="predicted"/>
<name>A0A0F9N771_9ZZZZ</name>
<reference evidence="1" key="1">
    <citation type="journal article" date="2015" name="Nature">
        <title>Complex archaea that bridge the gap between prokaryotes and eukaryotes.</title>
        <authorList>
            <person name="Spang A."/>
            <person name="Saw J.H."/>
            <person name="Jorgensen S.L."/>
            <person name="Zaremba-Niedzwiedzka K."/>
            <person name="Martijn J."/>
            <person name="Lind A.E."/>
            <person name="van Eijk R."/>
            <person name="Schleper C."/>
            <person name="Guy L."/>
            <person name="Ettema T.J."/>
        </authorList>
    </citation>
    <scope>NUCLEOTIDE SEQUENCE</scope>
</reference>
<protein>
    <submittedName>
        <fullName evidence="1">Uncharacterized protein</fullName>
    </submittedName>
</protein>
<gene>
    <name evidence="1" type="ORF">LCGC14_1063840</name>
</gene>
<accession>A0A0F9N771</accession>
<dbReference type="AlphaFoldDB" id="A0A0F9N771"/>
<organism evidence="1">
    <name type="scientific">marine sediment metagenome</name>
    <dbReference type="NCBI Taxonomy" id="412755"/>
    <lineage>
        <taxon>unclassified sequences</taxon>
        <taxon>metagenomes</taxon>
        <taxon>ecological metagenomes</taxon>
    </lineage>
</organism>
<comment type="caution">
    <text evidence="1">The sequence shown here is derived from an EMBL/GenBank/DDBJ whole genome shotgun (WGS) entry which is preliminary data.</text>
</comment>
<evidence type="ECO:0000313" key="1">
    <source>
        <dbReference type="EMBL" id="KKN07747.1"/>
    </source>
</evidence>
<dbReference type="EMBL" id="LAZR01004534">
    <property type="protein sequence ID" value="KKN07747.1"/>
    <property type="molecule type" value="Genomic_DNA"/>
</dbReference>
<sequence length="39" mass="4818">MKCHLEYKIFIEKMKSLVSIFYFPLLEDIKKHKDLFLVE</sequence>